<accession>A0A381XCK9</accession>
<feature type="domain" description="AB hydrolase-1" evidence="2">
    <location>
        <begin position="20"/>
        <end position="130"/>
    </location>
</feature>
<keyword evidence="1" id="KW-0378">Hydrolase</keyword>
<sequence>HGTVSANSIDIHFVEQGEGPLVLFLHGFPESWYSWRHQIPAVAEAGYRAVALDMRGYGRTSKPEAIGSYSISHLVGDVIGAVAALGHERAVIVGHDWGGPVAWYSALMRPDVVQAVAVLSVPFSPPASLPEGVTLNDLMAVNAGGRNYYRLYFQEPGVAELELEADVRRSMLGFLYSVSGDIIRDGLHSHGWDGHFPMGETLAAQLVIPEELPPWLSEQDLQFYVDELTGSGFRGGINWYRNISAIPERLAPFVGSTITQPALYLYGEYDLIAGNTPAAIGALPAVLPDLRGVIKLDGAGHWLQQERPDEVNGALLEFLSEL</sequence>
<dbReference type="AlphaFoldDB" id="A0A381XCK9"/>
<dbReference type="PRINTS" id="PR00412">
    <property type="entry name" value="EPOXHYDRLASE"/>
</dbReference>
<evidence type="ECO:0000313" key="3">
    <source>
        <dbReference type="EMBL" id="SVA62231.1"/>
    </source>
</evidence>
<dbReference type="GO" id="GO:0016787">
    <property type="term" value="F:hydrolase activity"/>
    <property type="evidence" value="ECO:0007669"/>
    <property type="project" value="UniProtKB-KW"/>
</dbReference>
<dbReference type="EMBL" id="UINC01014617">
    <property type="protein sequence ID" value="SVA62231.1"/>
    <property type="molecule type" value="Genomic_DNA"/>
</dbReference>
<dbReference type="InterPro" id="IPR000073">
    <property type="entry name" value="AB_hydrolase_1"/>
</dbReference>
<proteinExistence type="predicted"/>
<dbReference type="PANTHER" id="PTHR43329">
    <property type="entry name" value="EPOXIDE HYDROLASE"/>
    <property type="match status" value="1"/>
</dbReference>
<dbReference type="Gene3D" id="3.40.50.1820">
    <property type="entry name" value="alpha/beta hydrolase"/>
    <property type="match status" value="1"/>
</dbReference>
<organism evidence="3">
    <name type="scientific">marine metagenome</name>
    <dbReference type="NCBI Taxonomy" id="408172"/>
    <lineage>
        <taxon>unclassified sequences</taxon>
        <taxon>metagenomes</taxon>
        <taxon>ecological metagenomes</taxon>
    </lineage>
</organism>
<dbReference type="PRINTS" id="PR00111">
    <property type="entry name" value="ABHYDROLASE"/>
</dbReference>
<evidence type="ECO:0000259" key="2">
    <source>
        <dbReference type="Pfam" id="PF00561"/>
    </source>
</evidence>
<name>A0A381XCK9_9ZZZZ</name>
<feature type="non-terminal residue" evidence="3">
    <location>
        <position position="1"/>
    </location>
</feature>
<dbReference type="SUPFAM" id="SSF53474">
    <property type="entry name" value="alpha/beta-Hydrolases"/>
    <property type="match status" value="1"/>
</dbReference>
<dbReference type="InterPro" id="IPR000639">
    <property type="entry name" value="Epox_hydrolase-like"/>
</dbReference>
<dbReference type="InterPro" id="IPR029058">
    <property type="entry name" value="AB_hydrolase_fold"/>
</dbReference>
<evidence type="ECO:0000256" key="1">
    <source>
        <dbReference type="ARBA" id="ARBA00022801"/>
    </source>
</evidence>
<protein>
    <recommendedName>
        <fullName evidence="2">AB hydrolase-1 domain-containing protein</fullName>
    </recommendedName>
</protein>
<dbReference type="Pfam" id="PF00561">
    <property type="entry name" value="Abhydrolase_1"/>
    <property type="match status" value="1"/>
</dbReference>
<gene>
    <name evidence="3" type="ORF">METZ01_LOCUS115085</name>
</gene>
<reference evidence="3" key="1">
    <citation type="submission" date="2018-05" db="EMBL/GenBank/DDBJ databases">
        <authorList>
            <person name="Lanie J.A."/>
            <person name="Ng W.-L."/>
            <person name="Kazmierczak K.M."/>
            <person name="Andrzejewski T.M."/>
            <person name="Davidsen T.M."/>
            <person name="Wayne K.J."/>
            <person name="Tettelin H."/>
            <person name="Glass J.I."/>
            <person name="Rusch D."/>
            <person name="Podicherti R."/>
            <person name="Tsui H.-C.T."/>
            <person name="Winkler M.E."/>
        </authorList>
    </citation>
    <scope>NUCLEOTIDE SEQUENCE</scope>
</reference>